<dbReference type="Proteomes" id="UP000663887">
    <property type="component" value="Unassembled WGS sequence"/>
</dbReference>
<dbReference type="InterPro" id="IPR016024">
    <property type="entry name" value="ARM-type_fold"/>
</dbReference>
<name>A0A816T6I0_9BILA</name>
<feature type="non-terminal residue" evidence="2">
    <location>
        <position position="1"/>
    </location>
</feature>
<evidence type="ECO:0000313" key="2">
    <source>
        <dbReference type="EMBL" id="CAF2093941.1"/>
    </source>
</evidence>
<feature type="region of interest" description="Disordered" evidence="1">
    <location>
        <begin position="1121"/>
        <end position="1156"/>
    </location>
</feature>
<dbReference type="Pfam" id="PF15785">
    <property type="entry name" value="SMG1"/>
    <property type="match status" value="1"/>
</dbReference>
<comment type="caution">
    <text evidence="2">The sequence shown here is derived from an EMBL/GenBank/DDBJ whole genome shotgun (WGS) entry which is preliminary data.</text>
</comment>
<dbReference type="GO" id="GO:0004674">
    <property type="term" value="F:protein serine/threonine kinase activity"/>
    <property type="evidence" value="ECO:0007669"/>
    <property type="project" value="InterPro"/>
</dbReference>
<feature type="compositionally biased region" description="Acidic residues" evidence="1">
    <location>
        <begin position="1138"/>
        <end position="1156"/>
    </location>
</feature>
<dbReference type="SUPFAM" id="SSF48371">
    <property type="entry name" value="ARM repeat"/>
    <property type="match status" value="1"/>
</dbReference>
<feature type="compositionally biased region" description="Basic and acidic residues" evidence="1">
    <location>
        <begin position="1121"/>
        <end position="1137"/>
    </location>
</feature>
<organism evidence="2 3">
    <name type="scientific">Rotaria magnacalcarata</name>
    <dbReference type="NCBI Taxonomy" id="392030"/>
    <lineage>
        <taxon>Eukaryota</taxon>
        <taxon>Metazoa</taxon>
        <taxon>Spiralia</taxon>
        <taxon>Gnathifera</taxon>
        <taxon>Rotifera</taxon>
        <taxon>Eurotatoria</taxon>
        <taxon>Bdelloidea</taxon>
        <taxon>Philodinida</taxon>
        <taxon>Philodinidae</taxon>
        <taxon>Rotaria</taxon>
    </lineage>
</organism>
<evidence type="ECO:0000313" key="3">
    <source>
        <dbReference type="Proteomes" id="UP000663887"/>
    </source>
</evidence>
<proteinExistence type="predicted"/>
<sequence>MSEQMDASNNNEGVGVDVTAILVHPNSHPIMKLAEPALNVLFEQFQERSHETIRPELAHCVGLIGYVMLNEGEPKFAEWIFEYLNEVRKSDVQRQLLINAFRHSIQNEDEMLCLTNSIQQISEQLKKILESIVHAPLMIAAITDTIIDLSRIYPQIFQDIFVDIVDILIGWYIEPLPTDRILEYISQALHKFRPFWVEQIEATTLTLLDNFIEDADNYAQQFELHGNDDDDDIGAFTDKIAALYRLKTKHANTAVCILLEVFSQFDEQLQNDIFDFIIQQTRLHTQDWPYEADVNFLRLIMKIVDLSDHDSCAKLASSIFAVNSRLWLYRFLYSNSLIQDVLQLFNRLLRIKSIPVVQQVYQAILADMTSNFNVLLNVLEQKTIVIAVDYGVLKTLYSHCAAHEHLIHNSDLFKQNDTNNTMSLTKDNFEDLLKLLHCLIANSHLSCHDTNKFPTRGKLLSSKNDYSGFASIFKRNHMNSPYLGTFTTHCFNLILGYILVNHQMSRMYATTWLERLFQSCQRQSNNESSKDEHLSEDQHRLLSYEQLPNFGNDALTVKFFCITNKSTCCEWLNRIRIPIILTALRSGQYESAARNFNQYLLHTCSLGQAEASEFEFVIISFVQSLIKLHNICEHEAAGNLEQAAYEYKLLLNEHFKSLLMINEKKEDKISGGLVKFLIQKVYDCYLSLHQWPELIAWNDTYIKMQMAFLQDDNEDLRTAMETTIDINAIRAMSCFENRDFEGLKVSMRKMPNSQATGEELGRSISCGWDMEAFDMLATVETLKGVSKRRSGLWSLNAILQLTRIHNVDEHASWSEERAAISQVAALYQSENRKVPLLPGQKFAPVQHSVRALNYILLYSQLSSNNQKIYDILLNGHVLQLKVIMKQQQIMLCEFGKLCQLRKQYIITGLGVDIAGEPFVRKNIPLDELLIGELLDFSTLTCPNLAKSWFRFADWAYLWGRQLLARSIPLSSLDVGQQVRSILPSEVSSDEVTEISRILSSIRILNDDDSELTASELSSLHSYRTDLSRACSLLTKHPMLIEQLLPQQLRTIFETNLLSLPTVAWKRLIPQLFSHLNHPDSFVRDYLTNLLIRIAKDFPQLILYSVVVGITDDSKMRRIKSRDDNIYQRKSASTHESEDEKSENDIDEDDEEEDDIEKQENAVAMQNSFRLIYNVLSETNSHVVGQFITFLEAVSQITRASAETPREQTFEKDYSKQIDAAIEQLKQPITLSNPHSCRLYSMLHRTGKRSGTIHSMNQISPKLAEIKHSVIPIPGEDGHNDNQEIALTTVPKPNDVYYSKLNAILKEK</sequence>
<dbReference type="EMBL" id="CAJNRG010007319">
    <property type="protein sequence ID" value="CAF2093941.1"/>
    <property type="molecule type" value="Genomic_DNA"/>
</dbReference>
<dbReference type="InterPro" id="IPR031559">
    <property type="entry name" value="SMG1"/>
</dbReference>
<protein>
    <submittedName>
        <fullName evidence="2">Uncharacterized protein</fullName>
    </submittedName>
</protein>
<gene>
    <name evidence="2" type="ORF">XDN619_LOCUS17289</name>
</gene>
<evidence type="ECO:0000256" key="1">
    <source>
        <dbReference type="SAM" id="MobiDB-lite"/>
    </source>
</evidence>
<reference evidence="2" key="1">
    <citation type="submission" date="2021-02" db="EMBL/GenBank/DDBJ databases">
        <authorList>
            <person name="Nowell W R."/>
        </authorList>
    </citation>
    <scope>NUCLEOTIDE SEQUENCE</scope>
</reference>
<accession>A0A816T6I0</accession>
<dbReference type="GO" id="GO:0000184">
    <property type="term" value="P:nuclear-transcribed mRNA catabolic process, nonsense-mediated decay"/>
    <property type="evidence" value="ECO:0007669"/>
    <property type="project" value="InterPro"/>
</dbReference>